<organism evidence="1">
    <name type="scientific">Trichodesmium erythraeum (strain IMS101)</name>
    <dbReference type="NCBI Taxonomy" id="203124"/>
    <lineage>
        <taxon>Bacteria</taxon>
        <taxon>Bacillati</taxon>
        <taxon>Cyanobacteriota</taxon>
        <taxon>Cyanophyceae</taxon>
        <taxon>Oscillatoriophycideae</taxon>
        <taxon>Oscillatoriales</taxon>
        <taxon>Microcoleaceae</taxon>
        <taxon>Trichodesmium</taxon>
    </lineage>
</organism>
<sequence>MSKGVIYIATGEKSINEALISASSLKDKIPDLPITLFSIEEVNYQVFKKVILINNLQYGWIDKIEYIPQTPSEETLLIYRY</sequence>
<name>Q115X4_TRIEI</name>
<proteinExistence type="predicted"/>
<protein>
    <submittedName>
        <fullName evidence="1">Uncharacterized protein</fullName>
    </submittedName>
</protein>
<dbReference type="KEGG" id="ter:Tery_1401"/>
<dbReference type="HOGENOM" id="CLU_2572873_0_0_3"/>
<dbReference type="OrthoDB" id="507028at2"/>
<dbReference type="EMBL" id="CP000393">
    <property type="protein sequence ID" value="ABG50700.1"/>
    <property type="molecule type" value="Genomic_DNA"/>
</dbReference>
<accession>Q115X4</accession>
<evidence type="ECO:0000313" key="1">
    <source>
        <dbReference type="EMBL" id="ABG50700.1"/>
    </source>
</evidence>
<reference evidence="1" key="1">
    <citation type="submission" date="2006-06" db="EMBL/GenBank/DDBJ databases">
        <title>Complete sequence of Trichodesmium erythraeum IMS101.</title>
        <authorList>
            <consortium name="US DOE Joint Genome Institute"/>
            <person name="Copeland A."/>
            <person name="Lucas S."/>
            <person name="Lapidus A."/>
            <person name="Barry K."/>
            <person name="Detter J.C."/>
            <person name="Glavina del Rio T."/>
            <person name="Hammon N."/>
            <person name="Israni S."/>
            <person name="Dalin E."/>
            <person name="Tice H."/>
            <person name="Pitluck S."/>
            <person name="Kiss H."/>
            <person name="Munk A.C."/>
            <person name="Brettin T."/>
            <person name="Bruce D."/>
            <person name="Han C."/>
            <person name="Tapia R."/>
            <person name="Gilna P."/>
            <person name="Schmutz J."/>
            <person name="Larimer F."/>
            <person name="Land M."/>
            <person name="Hauser L."/>
            <person name="Kyrpides N."/>
            <person name="Kim E."/>
            <person name="Richardson P."/>
        </authorList>
    </citation>
    <scope>NUCLEOTIDE SEQUENCE [LARGE SCALE GENOMIC DNA]</scope>
    <source>
        <strain evidence="1">IMS101</strain>
    </source>
</reference>
<dbReference type="AlphaFoldDB" id="Q115X4"/>
<gene>
    <name evidence="1" type="ordered locus">Tery_1401</name>
</gene>
<dbReference type="RefSeq" id="WP_011611078.1">
    <property type="nucleotide sequence ID" value="NC_008312.1"/>
</dbReference>